<name>A0A7S0ZAQ5_9RHOD</name>
<feature type="compositionally biased region" description="Basic and acidic residues" evidence="1">
    <location>
        <begin position="88"/>
        <end position="112"/>
    </location>
</feature>
<evidence type="ECO:0000256" key="1">
    <source>
        <dbReference type="SAM" id="MobiDB-lite"/>
    </source>
</evidence>
<proteinExistence type="predicted"/>
<evidence type="ECO:0000256" key="2">
    <source>
        <dbReference type="SAM" id="Phobius"/>
    </source>
</evidence>
<dbReference type="AlphaFoldDB" id="A0A7S0ZAQ5"/>
<keyword evidence="2" id="KW-0812">Transmembrane</keyword>
<feature type="transmembrane region" description="Helical" evidence="2">
    <location>
        <begin position="195"/>
        <end position="213"/>
    </location>
</feature>
<evidence type="ECO:0000313" key="3">
    <source>
        <dbReference type="EMBL" id="CAD8815936.1"/>
    </source>
</evidence>
<keyword evidence="2" id="KW-0472">Membrane</keyword>
<dbReference type="EMBL" id="HBFP01000437">
    <property type="protein sequence ID" value="CAD8815936.1"/>
    <property type="molecule type" value="Transcribed_RNA"/>
</dbReference>
<sequence length="225" mass="25548">MTCFVPVSVGKLSFSVSTCPPSKLHICQKSFRPNNAISHSFRRSIVVSQSNDSEPTPVLKPPPKLVAPSPPSAPSSPVEESVQTVNVIEEKQVELEKPRDPSELRTESERRRNSPVHTVRRRRRRRKLISDELGDWDAMESRPLVQKPVDPATGEDYWIEMKPKAPKPKRKPKIVDSNVKEKLRKETVEPYKSNWIGIIVLVVLVLIILYNVLPNEAPMIRIPDL</sequence>
<reference evidence="3" key="1">
    <citation type="submission" date="2021-01" db="EMBL/GenBank/DDBJ databases">
        <authorList>
            <person name="Corre E."/>
            <person name="Pelletier E."/>
            <person name="Niang G."/>
            <person name="Scheremetjew M."/>
            <person name="Finn R."/>
            <person name="Kale V."/>
            <person name="Holt S."/>
            <person name="Cochrane G."/>
            <person name="Meng A."/>
            <person name="Brown T."/>
            <person name="Cohen L."/>
        </authorList>
    </citation>
    <scope>NUCLEOTIDE SEQUENCE</scope>
    <source>
        <strain evidence="3">CCMP3278</strain>
    </source>
</reference>
<protein>
    <submittedName>
        <fullName evidence="3">Uncharacterized protein</fullName>
    </submittedName>
</protein>
<feature type="compositionally biased region" description="Pro residues" evidence="1">
    <location>
        <begin position="58"/>
        <end position="74"/>
    </location>
</feature>
<accession>A0A7S0ZAQ5</accession>
<keyword evidence="2" id="KW-1133">Transmembrane helix</keyword>
<feature type="region of interest" description="Disordered" evidence="1">
    <location>
        <begin position="48"/>
        <end position="123"/>
    </location>
</feature>
<organism evidence="3">
    <name type="scientific">Timspurckia oligopyrenoides</name>
    <dbReference type="NCBI Taxonomy" id="708627"/>
    <lineage>
        <taxon>Eukaryota</taxon>
        <taxon>Rhodophyta</taxon>
        <taxon>Bangiophyceae</taxon>
        <taxon>Porphyridiales</taxon>
        <taxon>Porphyridiaceae</taxon>
        <taxon>Timspurckia</taxon>
    </lineage>
</organism>
<gene>
    <name evidence="3" type="ORF">TOLI1172_LOCUS324</name>
</gene>